<dbReference type="Proteomes" id="UP001148313">
    <property type="component" value="Unassembled WGS sequence"/>
</dbReference>
<dbReference type="RefSeq" id="WP_271090512.1">
    <property type="nucleotide sequence ID" value="NZ_JAPJZH010000009.1"/>
</dbReference>
<evidence type="ECO:0000313" key="4">
    <source>
        <dbReference type="EMBL" id="MDA4846722.1"/>
    </source>
</evidence>
<dbReference type="PANTHER" id="PTHR32022">
    <property type="entry name" value="D-GLUTAMATE CYCLASE, MITOCHONDRIAL"/>
    <property type="match status" value="1"/>
</dbReference>
<comment type="similarity">
    <text evidence="1 3">Belongs to the D-glutamate cyclase family.</text>
</comment>
<dbReference type="InterPro" id="IPR009906">
    <property type="entry name" value="D-Glu_cyclase"/>
</dbReference>
<keyword evidence="5" id="KW-1185">Reference proteome</keyword>
<evidence type="ECO:0000256" key="1">
    <source>
        <dbReference type="ARBA" id="ARBA00007896"/>
    </source>
</evidence>
<dbReference type="Pfam" id="PF07286">
    <property type="entry name" value="D-Glu_cyclase"/>
    <property type="match status" value="1"/>
</dbReference>
<gene>
    <name evidence="4" type="ORF">OOZ53_15280</name>
</gene>
<evidence type="ECO:0000256" key="2">
    <source>
        <dbReference type="ARBA" id="ARBA00023239"/>
    </source>
</evidence>
<protein>
    <recommendedName>
        <fullName evidence="3">Putative hydro-lyase OOZ53_15280</fullName>
        <ecNumber evidence="3">4.2.1.-</ecNumber>
    </recommendedName>
</protein>
<sequence>MTFVQNYSELRNLPAASLREVIRSGRYTGHTAGLAPGHLQANIVILPEAFAVDFMRFCQRNAKACPLVGVSDRASPMMHTLGGDIDIRTDVPSYRIYRDGAAQEEVSDIREFWRDDLVAFALGCSFTFERALMAEGIRLQHIERNITVPMYRTSVATEPAGPFRGGVVVSMRPIKRSDVERVTAISARYPFAHGGPLHVGAPEAIGIAALERPDWGEACAIAEDEVPVFWACGVTPQNAVLNARADICITHQPGCMLITDVDESQEVPVYRPANA</sequence>
<dbReference type="EC" id="4.2.1.-" evidence="3"/>
<dbReference type="Gene3D" id="3.40.1640.10">
    <property type="entry name" value="PSTPO5379-like"/>
    <property type="match status" value="1"/>
</dbReference>
<accession>A0ABT4VPT4</accession>
<dbReference type="Gene3D" id="3.30.2040.10">
    <property type="entry name" value="PSTPO5379-like domain"/>
    <property type="match status" value="1"/>
</dbReference>
<evidence type="ECO:0000313" key="5">
    <source>
        <dbReference type="Proteomes" id="UP001148313"/>
    </source>
</evidence>
<keyword evidence="2 3" id="KW-0456">Lyase</keyword>
<dbReference type="EMBL" id="JAPJZH010000009">
    <property type="protein sequence ID" value="MDA4846722.1"/>
    <property type="molecule type" value="Genomic_DNA"/>
</dbReference>
<reference evidence="4" key="1">
    <citation type="submission" date="2022-11" db="EMBL/GenBank/DDBJ databases">
        <title>Hoeflea poritis sp. nov., isolated from scleractinian coral Porites lutea.</title>
        <authorList>
            <person name="Zhang G."/>
            <person name="Wei Q."/>
            <person name="Cai L."/>
        </authorList>
    </citation>
    <scope>NUCLEOTIDE SEQUENCE</scope>
    <source>
        <strain evidence="4">E7-10</strain>
    </source>
</reference>
<dbReference type="PANTHER" id="PTHR32022:SF10">
    <property type="entry name" value="D-GLUTAMATE CYCLASE, MITOCHONDRIAL"/>
    <property type="match status" value="1"/>
</dbReference>
<name>A0ABT4VPT4_9HYPH</name>
<dbReference type="HAMAP" id="MF_01830">
    <property type="entry name" value="Hydro_lyase"/>
    <property type="match status" value="1"/>
</dbReference>
<evidence type="ECO:0000256" key="3">
    <source>
        <dbReference type="HAMAP-Rule" id="MF_01830"/>
    </source>
</evidence>
<dbReference type="InterPro" id="IPR016938">
    <property type="entry name" value="UPF0317"/>
</dbReference>
<dbReference type="SUPFAM" id="SSF160920">
    <property type="entry name" value="PSTPO5379-like"/>
    <property type="match status" value="1"/>
</dbReference>
<dbReference type="InterPro" id="IPR038021">
    <property type="entry name" value="Putative_hydro-lyase"/>
</dbReference>
<proteinExistence type="inferred from homology"/>
<comment type="caution">
    <text evidence="4">The sequence shown here is derived from an EMBL/GenBank/DDBJ whole genome shotgun (WGS) entry which is preliminary data.</text>
</comment>
<dbReference type="NCBIfam" id="NF003969">
    <property type="entry name" value="PRK05463.1"/>
    <property type="match status" value="1"/>
</dbReference>
<dbReference type="PIRSF" id="PIRSF029755">
    <property type="entry name" value="UCP029755"/>
    <property type="match status" value="1"/>
</dbReference>
<organism evidence="4 5">
    <name type="scientific">Hoeflea poritis</name>
    <dbReference type="NCBI Taxonomy" id="2993659"/>
    <lineage>
        <taxon>Bacteria</taxon>
        <taxon>Pseudomonadati</taxon>
        <taxon>Pseudomonadota</taxon>
        <taxon>Alphaproteobacteria</taxon>
        <taxon>Hyphomicrobiales</taxon>
        <taxon>Rhizobiaceae</taxon>
        <taxon>Hoeflea</taxon>
    </lineage>
</organism>